<dbReference type="FunFam" id="1.10.150.50:FF:000032">
    <property type="entry name" value="caskin-1 isoform X1"/>
    <property type="match status" value="1"/>
</dbReference>
<evidence type="ECO:0000256" key="9">
    <source>
        <dbReference type="PROSITE-ProRule" id="PRU00023"/>
    </source>
</evidence>
<dbReference type="PROSITE" id="PS50297">
    <property type="entry name" value="ANK_REP_REGION"/>
    <property type="match status" value="5"/>
</dbReference>
<dbReference type="InterPro" id="IPR013761">
    <property type="entry name" value="SAM/pointed_sf"/>
</dbReference>
<feature type="compositionally biased region" description="Low complexity" evidence="11">
    <location>
        <begin position="892"/>
        <end position="902"/>
    </location>
</feature>
<feature type="region of interest" description="Disordered" evidence="11">
    <location>
        <begin position="360"/>
        <end position="489"/>
    </location>
</feature>
<dbReference type="FunFam" id="1.25.40.20:FF:000139">
    <property type="entry name" value="caskin-2 isoform X1"/>
    <property type="match status" value="1"/>
</dbReference>
<evidence type="ECO:0000256" key="11">
    <source>
        <dbReference type="SAM" id="MobiDB-lite"/>
    </source>
</evidence>
<dbReference type="SMART" id="SM00454">
    <property type="entry name" value="SAM"/>
    <property type="match status" value="2"/>
</dbReference>
<comment type="subunit">
    <text evidence="7">May not bind CASK.</text>
</comment>
<dbReference type="Pfam" id="PF00536">
    <property type="entry name" value="SAM_1"/>
    <property type="match status" value="2"/>
</dbReference>
<keyword evidence="5" id="KW-0677">Repeat</keyword>
<feature type="domain" description="SH3" evidence="12">
    <location>
        <begin position="281"/>
        <end position="347"/>
    </location>
</feature>
<dbReference type="InterPro" id="IPR036770">
    <property type="entry name" value="Ankyrin_rpt-contain_sf"/>
</dbReference>
<dbReference type="InterPro" id="IPR033635">
    <property type="entry name" value="ANKS1/Caskin"/>
</dbReference>
<dbReference type="SUPFAM" id="SSF50044">
    <property type="entry name" value="SH3-domain"/>
    <property type="match status" value="1"/>
</dbReference>
<feature type="non-terminal residue" evidence="14">
    <location>
        <position position="1"/>
    </location>
</feature>
<dbReference type="CDD" id="cd09497">
    <property type="entry name" value="SAM_caskin1_2_repeat1"/>
    <property type="match status" value="1"/>
</dbReference>
<accession>A0A851CX47</accession>
<feature type="compositionally biased region" description="Polar residues" evidence="11">
    <location>
        <begin position="839"/>
        <end position="848"/>
    </location>
</feature>
<feature type="compositionally biased region" description="Polar residues" evidence="11">
    <location>
        <begin position="430"/>
        <end position="442"/>
    </location>
</feature>
<dbReference type="EMBL" id="WEIV01027098">
    <property type="protein sequence ID" value="NWI60157.1"/>
    <property type="molecule type" value="Genomic_DNA"/>
</dbReference>
<dbReference type="InterPro" id="IPR001660">
    <property type="entry name" value="SAM"/>
</dbReference>
<evidence type="ECO:0000259" key="13">
    <source>
        <dbReference type="PROSITE" id="PS50105"/>
    </source>
</evidence>
<feature type="repeat" description="ANK" evidence="9">
    <location>
        <begin position="114"/>
        <end position="146"/>
    </location>
</feature>
<dbReference type="InterPro" id="IPR002110">
    <property type="entry name" value="Ankyrin_rpt"/>
</dbReference>
<dbReference type="FunFam" id="1.25.40.20:FF:000053">
    <property type="entry name" value="caskin-2 isoform X1"/>
    <property type="match status" value="1"/>
</dbReference>
<dbReference type="SUPFAM" id="SSF48403">
    <property type="entry name" value="Ankyrin repeat"/>
    <property type="match status" value="1"/>
</dbReference>
<dbReference type="GO" id="GO:0005737">
    <property type="term" value="C:cytoplasm"/>
    <property type="evidence" value="ECO:0007669"/>
    <property type="project" value="UniProtKB-SubCell"/>
</dbReference>
<evidence type="ECO:0000256" key="10">
    <source>
        <dbReference type="PROSITE-ProRule" id="PRU00192"/>
    </source>
</evidence>
<dbReference type="PROSITE" id="PS50105">
    <property type="entry name" value="SAM_DOMAIN"/>
    <property type="match status" value="2"/>
</dbReference>
<evidence type="ECO:0000256" key="3">
    <source>
        <dbReference type="ARBA" id="ARBA00022490"/>
    </source>
</evidence>
<dbReference type="Pfam" id="PF07653">
    <property type="entry name" value="SH3_2"/>
    <property type="match status" value="1"/>
</dbReference>
<feature type="compositionally biased region" description="Polar residues" evidence="11">
    <location>
        <begin position="465"/>
        <end position="482"/>
    </location>
</feature>
<evidence type="ECO:0000256" key="1">
    <source>
        <dbReference type="ARBA" id="ARBA00004496"/>
    </source>
</evidence>
<dbReference type="InterPro" id="IPR035497">
    <property type="entry name" value="Caskin1/2_SAM_1"/>
</dbReference>
<keyword evidence="2 10" id="KW-0728">SH3 domain</keyword>
<evidence type="ECO:0000256" key="8">
    <source>
        <dbReference type="ARBA" id="ARBA00073385"/>
    </source>
</evidence>
<feature type="repeat" description="ANK" evidence="9">
    <location>
        <begin position="81"/>
        <end position="113"/>
    </location>
</feature>
<feature type="domain" description="SAM" evidence="13">
    <location>
        <begin position="505"/>
        <end position="568"/>
    </location>
</feature>
<dbReference type="SMART" id="SM00326">
    <property type="entry name" value="SH3"/>
    <property type="match status" value="1"/>
</dbReference>
<dbReference type="InterPro" id="IPR036028">
    <property type="entry name" value="SH3-like_dom_sf"/>
</dbReference>
<organism evidence="14 15">
    <name type="scientific">Calyptomena viridis</name>
    <name type="common">Lesser green broadbill</name>
    <dbReference type="NCBI Taxonomy" id="135972"/>
    <lineage>
        <taxon>Eukaryota</taxon>
        <taxon>Metazoa</taxon>
        <taxon>Chordata</taxon>
        <taxon>Craniata</taxon>
        <taxon>Vertebrata</taxon>
        <taxon>Euteleostomi</taxon>
        <taxon>Archelosauria</taxon>
        <taxon>Archosauria</taxon>
        <taxon>Dinosauria</taxon>
        <taxon>Saurischia</taxon>
        <taxon>Theropoda</taxon>
        <taxon>Coelurosauria</taxon>
        <taxon>Aves</taxon>
        <taxon>Neognathae</taxon>
        <taxon>Neoaves</taxon>
        <taxon>Telluraves</taxon>
        <taxon>Australaves</taxon>
        <taxon>Passeriformes</taxon>
        <taxon>Eurylaimidae</taxon>
        <taxon>Calyptomena</taxon>
    </lineage>
</organism>
<dbReference type="PROSITE" id="PS50088">
    <property type="entry name" value="ANK_REPEAT"/>
    <property type="match status" value="5"/>
</dbReference>
<protein>
    <recommendedName>
        <fullName evidence="8">Caskin-2</fullName>
    </recommendedName>
</protein>
<dbReference type="Gene3D" id="1.25.40.20">
    <property type="entry name" value="Ankyrin repeat-containing domain"/>
    <property type="match status" value="3"/>
</dbReference>
<feature type="non-terminal residue" evidence="14">
    <location>
        <position position="1224"/>
    </location>
</feature>
<feature type="domain" description="SAM" evidence="13">
    <location>
        <begin position="574"/>
        <end position="638"/>
    </location>
</feature>
<dbReference type="InterPro" id="IPR035498">
    <property type="entry name" value="Caskin1/2_SAM_2"/>
</dbReference>
<comment type="subcellular location">
    <subcellularLocation>
        <location evidence="1">Cytoplasm</location>
    </subcellularLocation>
</comment>
<dbReference type="SMART" id="SM00248">
    <property type="entry name" value="ANK"/>
    <property type="match status" value="6"/>
</dbReference>
<dbReference type="Pfam" id="PF12796">
    <property type="entry name" value="Ank_2"/>
    <property type="match status" value="2"/>
</dbReference>
<dbReference type="Pfam" id="PF16907">
    <property type="entry name" value="Caskin-Pro-rich"/>
    <property type="match status" value="1"/>
</dbReference>
<dbReference type="InterPro" id="IPR001452">
    <property type="entry name" value="SH3_domain"/>
</dbReference>
<evidence type="ECO:0000256" key="2">
    <source>
        <dbReference type="ARBA" id="ARBA00022443"/>
    </source>
</evidence>
<feature type="repeat" description="ANK" evidence="9">
    <location>
        <begin position="188"/>
        <end position="220"/>
    </location>
</feature>
<proteinExistence type="predicted"/>
<dbReference type="FunFam" id="1.25.40.20:FF:000042">
    <property type="entry name" value="caskin-2 isoform X2"/>
    <property type="match status" value="1"/>
</dbReference>
<dbReference type="CDD" id="cd12063">
    <property type="entry name" value="SH3_Caskin2"/>
    <property type="match status" value="1"/>
</dbReference>
<evidence type="ECO:0000256" key="4">
    <source>
        <dbReference type="ARBA" id="ARBA00022553"/>
    </source>
</evidence>
<keyword evidence="6 9" id="KW-0040">ANK repeat</keyword>
<keyword evidence="15" id="KW-1185">Reference proteome</keyword>
<dbReference type="PROSITE" id="PS50002">
    <property type="entry name" value="SH3"/>
    <property type="match status" value="1"/>
</dbReference>
<name>A0A851CX47_CALVR</name>
<feature type="compositionally biased region" description="Low complexity" evidence="11">
    <location>
        <begin position="737"/>
        <end position="761"/>
    </location>
</feature>
<feature type="compositionally biased region" description="Low complexity" evidence="11">
    <location>
        <begin position="411"/>
        <end position="429"/>
    </location>
</feature>
<evidence type="ECO:0000259" key="12">
    <source>
        <dbReference type="PROSITE" id="PS50002"/>
    </source>
</evidence>
<feature type="repeat" description="ANK" evidence="9">
    <location>
        <begin position="48"/>
        <end position="80"/>
    </location>
</feature>
<dbReference type="Pfam" id="PF16632">
    <property type="entry name" value="Caskin-tail"/>
    <property type="match status" value="1"/>
</dbReference>
<dbReference type="InterPro" id="IPR035499">
    <property type="entry name" value="Caskin2_SH3"/>
</dbReference>
<dbReference type="PRINTS" id="PR01415">
    <property type="entry name" value="ANKYRIN"/>
</dbReference>
<dbReference type="Proteomes" id="UP000642973">
    <property type="component" value="Unassembled WGS sequence"/>
</dbReference>
<dbReference type="PANTHER" id="PTHR24174:SF18">
    <property type="entry name" value="CASKIN-2"/>
    <property type="match status" value="1"/>
</dbReference>
<evidence type="ECO:0000313" key="14">
    <source>
        <dbReference type="EMBL" id="NWI60157.1"/>
    </source>
</evidence>
<evidence type="ECO:0000313" key="15">
    <source>
        <dbReference type="Proteomes" id="UP000642973"/>
    </source>
</evidence>
<dbReference type="FunFam" id="2.30.30.40:FF:000062">
    <property type="entry name" value="caskin-2 isoform X1"/>
    <property type="match status" value="1"/>
</dbReference>
<dbReference type="AlphaFoldDB" id="A0A851CX47"/>
<dbReference type="PANTHER" id="PTHR24174">
    <property type="entry name" value="ANKYRIN REPEAT AND STERILE ALPHA MOTIF DOMAIN-CONTAINING PROTEIN 1"/>
    <property type="match status" value="1"/>
</dbReference>
<dbReference type="Gene3D" id="1.10.150.50">
    <property type="entry name" value="Transcription Factor, Ets-1"/>
    <property type="match status" value="2"/>
</dbReference>
<keyword evidence="3" id="KW-0963">Cytoplasm</keyword>
<keyword evidence="4" id="KW-0597">Phosphoprotein</keyword>
<dbReference type="Gene3D" id="2.30.30.40">
    <property type="entry name" value="SH3 Domains"/>
    <property type="match status" value="1"/>
</dbReference>
<evidence type="ECO:0000256" key="6">
    <source>
        <dbReference type="ARBA" id="ARBA00023043"/>
    </source>
</evidence>
<comment type="caution">
    <text evidence="14">The sequence shown here is derived from an EMBL/GenBank/DDBJ whole genome shotgun (WGS) entry which is preliminary data.</text>
</comment>
<evidence type="ECO:0000256" key="5">
    <source>
        <dbReference type="ARBA" id="ARBA00022737"/>
    </source>
</evidence>
<feature type="region of interest" description="Disordered" evidence="11">
    <location>
        <begin position="702"/>
        <end position="1014"/>
    </location>
</feature>
<dbReference type="Pfam" id="PF00023">
    <property type="entry name" value="Ank"/>
    <property type="match status" value="1"/>
</dbReference>
<dbReference type="FunFam" id="1.10.150.50:FF:000028">
    <property type="entry name" value="caskin-2 isoform X2"/>
    <property type="match status" value="1"/>
</dbReference>
<dbReference type="CDD" id="cd09498">
    <property type="entry name" value="SAM_caskin1_2_repeat2"/>
    <property type="match status" value="1"/>
</dbReference>
<evidence type="ECO:0000256" key="7">
    <source>
        <dbReference type="ARBA" id="ARBA00064417"/>
    </source>
</evidence>
<dbReference type="InterPro" id="IPR032117">
    <property type="entry name" value="Caskin_C"/>
</dbReference>
<sequence length="1224" mass="131536">MGREQELIQAVKNGDVPGVQKLVAKIKASKSKLLGSAKRLNVNYQDADGFSALHHAALGGSLDLISLLLEAQATVDIKDSNGMRPLHYAAWQGRVEPVRVLLRAAASVNMASLDGQIPLHLSAQYGHYEVSEMLLQHQSNPCLINKAKKTPLDLACEFGRLKVAQLLLNSHLCVALLEGQSKDATDPNYTTPLHLAAKNGHKEIIRQLLKAGIEINKQTKTGTALHEAALYGKTEVVRLLLEGGVDVNIRNTYNQTALDIVNQFTTSHASKDIKQLLREASGILKVRALKDFWNLHDPTALNVRAGDVITVLEQHPDGRWKGHIHDAQKGTDRVGYFPPSIAEVISKRTGMVVPRVAPIHQRQGPPGALPAPPGGLQHLPDECPHQAAPSGHLTLTRTAPGPDSSAGDRNSVGSEGSIGSIRSAGSGQSTEGTNGQSTSILIENTRPLPSAGDDLQQHLLGSEPRNGQLTTTGGPQSLQTPGSCPPGDRVFSQQFLRPEQLLEGKDAEAIYNWLSEFQLESYTANFLNAGYDVPTISRMTPEDLTAIGVTKPGHRKKISTEIGQLSIAEWLPNYIPADLMDWLSAIGLPQYHKKLVNNGYDSITIVTDLTWEDLQEIGINKLGHQKKIMLAVKKLRDLRKSLNQAEATLARRKVPGSLDIVTIESLENGECQSPHTPKMTTFQDSELSYELQTAMSNSCHETLGIKGSQGMSRSQESIGVRSRGSGHSQDNVLSRRLSSPSQESLGSGESSSSSGQNLPEGTDQYTRPVAQKGTGTPAVTPCTPPQTPSKGTAPYPPAVSPTGREQHNGGEGFKHKKRSHSLNRYALSDGEHEEEEGAPTSTLGSYATLTRRPGRSQMPRACLQVDAKVTRSQSFAIRAKRKGPPPPPPKRLSSVSSALAAEADSEQPPSPEQQPTAPQDPRRRTLSEPSAPMTEVAVQGEREDACSDTEEEAKPGVSSSSQNSSSECIPFAEEGNLTIKQRPKPTGHPKADTTEPPVLEFNLTESDTVKRRPRFREREPLQAVLKAFSMAGQAEPGGTPAPQYAQAQAVSIAGPATPAPAPRAGLAGDALDDDSVEFRIAEIEKSILSLEKGMKKAPSPIKAPSPTELVGTAVVRTPTPDVPTKHTSVASTKLVFSGPKTIYQQVLQPSRHTVAPWAATEAVPDVIGSLPGPGSLMLDTGTKCFDSLPFLPSHPSTVHSAKNILEDISNMFDDLADQLDAMLD</sequence>
<reference evidence="14" key="1">
    <citation type="submission" date="2019-10" db="EMBL/GenBank/DDBJ databases">
        <title>Bird 10,000 Genomes (B10K) Project - Family phase.</title>
        <authorList>
            <person name="Zhang G."/>
        </authorList>
    </citation>
    <scope>NUCLEOTIDE SEQUENCE</scope>
    <source>
        <strain evidence="14">B10K-DU-002-55</strain>
        <tissue evidence="14">Muscle</tissue>
    </source>
</reference>
<dbReference type="SUPFAM" id="SSF47769">
    <property type="entry name" value="SAM/Pointed domain"/>
    <property type="match status" value="2"/>
</dbReference>
<feature type="repeat" description="ANK" evidence="9">
    <location>
        <begin position="220"/>
        <end position="252"/>
    </location>
</feature>
<gene>
    <name evidence="14" type="primary">Caskin2</name>
    <name evidence="14" type="ORF">CALVIR_R12705</name>
</gene>